<dbReference type="EMBL" id="CP003696">
    <property type="protein sequence ID" value="AGP30400.1"/>
    <property type="molecule type" value="Genomic_DNA"/>
</dbReference>
<dbReference type="PATRIC" id="fig|1200352.3.peg.754"/>
<proteinExistence type="predicted"/>
<accession>S4XFJ7</accession>
<dbReference type="AlphaFoldDB" id="S4XFJ7"/>
<keyword evidence="3" id="KW-1185">Reference proteome</keyword>
<dbReference type="STRING" id="1200352.A606_03745"/>
<gene>
    <name evidence="2" type="ORF">A606_03745</name>
</gene>
<dbReference type="HOGENOM" id="CLU_3078912_0_0_11"/>
<feature type="transmembrane region" description="Helical" evidence="1">
    <location>
        <begin position="12"/>
        <end position="39"/>
    </location>
</feature>
<keyword evidence="1" id="KW-0472">Membrane</keyword>
<organism evidence="2 3">
    <name type="scientific">Corynebacterium terpenotabidum Y-11</name>
    <dbReference type="NCBI Taxonomy" id="1200352"/>
    <lineage>
        <taxon>Bacteria</taxon>
        <taxon>Bacillati</taxon>
        <taxon>Actinomycetota</taxon>
        <taxon>Actinomycetes</taxon>
        <taxon>Mycobacteriales</taxon>
        <taxon>Corynebacteriaceae</taxon>
        <taxon>Corynebacterium</taxon>
    </lineage>
</organism>
<evidence type="ECO:0000313" key="3">
    <source>
        <dbReference type="Proteomes" id="UP000014809"/>
    </source>
</evidence>
<keyword evidence="1" id="KW-0812">Transmembrane</keyword>
<dbReference type="Gene3D" id="6.10.140.1340">
    <property type="match status" value="1"/>
</dbReference>
<reference evidence="2 3" key="1">
    <citation type="submission" date="2012-06" db="EMBL/GenBank/DDBJ databases">
        <title>Complete genome sequence of Corynebacterium terpenotabidum Y-11 (=DSM 44721).</title>
        <authorList>
            <person name="Ruckert C."/>
            <person name="Albersmeier A."/>
            <person name="Al-Dilaimi A."/>
            <person name="Szczepanowski R."/>
            <person name="Kalinowski J."/>
        </authorList>
    </citation>
    <scope>NUCLEOTIDE SEQUENCE [LARGE SCALE GENOMIC DNA]</scope>
    <source>
        <strain evidence="2 3">Y-11</strain>
    </source>
</reference>
<keyword evidence="1" id="KW-1133">Transmembrane helix</keyword>
<dbReference type="KEGG" id="cter:A606_03745"/>
<dbReference type="Proteomes" id="UP000014809">
    <property type="component" value="Chromosome"/>
</dbReference>
<evidence type="ECO:0000256" key="1">
    <source>
        <dbReference type="SAM" id="Phobius"/>
    </source>
</evidence>
<sequence>MSILLVALVSPWWLILTGFVAANLALYSAVVWCLASVLLASLGMPRAAECTH</sequence>
<protein>
    <submittedName>
        <fullName evidence="2">Uncharacterized protein</fullName>
    </submittedName>
</protein>
<name>S4XFJ7_9CORY</name>
<evidence type="ECO:0000313" key="2">
    <source>
        <dbReference type="EMBL" id="AGP30400.1"/>
    </source>
</evidence>